<dbReference type="RefSeq" id="WP_265581088.1">
    <property type="nucleotide sequence ID" value="NZ_CP036172.1"/>
</dbReference>
<keyword evidence="6" id="KW-1185">Reference proteome</keyword>
<evidence type="ECO:0000256" key="2">
    <source>
        <dbReference type="ARBA" id="ARBA00022741"/>
    </source>
</evidence>
<keyword evidence="2" id="KW-0547">Nucleotide-binding</keyword>
<protein>
    <recommendedName>
        <fullName evidence="4">Cdc6 C-terminal domain-containing protein</fullName>
    </recommendedName>
</protein>
<dbReference type="InterPro" id="IPR015163">
    <property type="entry name" value="Cdc6_C"/>
</dbReference>
<dbReference type="GO" id="GO:0006260">
    <property type="term" value="P:DNA replication"/>
    <property type="evidence" value="ECO:0007669"/>
    <property type="project" value="UniProtKB-KW"/>
</dbReference>
<dbReference type="EMBL" id="CP036172">
    <property type="protein sequence ID" value="QSZ68146.1"/>
    <property type="molecule type" value="Genomic_DNA"/>
</dbReference>
<reference evidence="5" key="2">
    <citation type="submission" date="2019-02" db="EMBL/GenBank/DDBJ databases">
        <authorList>
            <person name="Chen S.-C."/>
            <person name="Chien H.-H."/>
            <person name="Lai M.-C."/>
        </authorList>
    </citation>
    <scope>NUCLEOTIDE SEQUENCE</scope>
    <source>
        <strain evidence="5">N2F9704</strain>
    </source>
</reference>
<evidence type="ECO:0000256" key="3">
    <source>
        <dbReference type="ARBA" id="ARBA00022840"/>
    </source>
</evidence>
<keyword evidence="1" id="KW-0235">DNA replication</keyword>
<reference evidence="5" key="1">
    <citation type="journal article" date="2001" name="Int. J. Syst. Evol. Microbiol.">
        <title>Methanofollis aquaemaris sp. nov., a methanogen isolated from an aquaculture fish pond.</title>
        <authorList>
            <person name="Lai M.C."/>
            <person name="Chen S.C."/>
        </authorList>
    </citation>
    <scope>NUCLEOTIDE SEQUENCE</scope>
    <source>
        <strain evidence="5">N2F9704</strain>
    </source>
</reference>
<gene>
    <name evidence="5" type="ORF">RJ40_11905</name>
</gene>
<dbReference type="GeneID" id="76425083"/>
<dbReference type="InterPro" id="IPR036390">
    <property type="entry name" value="WH_DNA-bd_sf"/>
</dbReference>
<evidence type="ECO:0000313" key="6">
    <source>
        <dbReference type="Proteomes" id="UP001042704"/>
    </source>
</evidence>
<feature type="domain" description="Cdc6 C-terminal" evidence="4">
    <location>
        <begin position="28"/>
        <end position="103"/>
    </location>
</feature>
<proteinExistence type="predicted"/>
<evidence type="ECO:0000313" key="5">
    <source>
        <dbReference type="EMBL" id="QSZ68146.1"/>
    </source>
</evidence>
<name>A0A8A3S9J5_9EURY</name>
<dbReference type="KEGG" id="maqe:RJ40_11905"/>
<dbReference type="SUPFAM" id="SSF46785">
    <property type="entry name" value="Winged helix' DNA-binding domain"/>
    <property type="match status" value="1"/>
</dbReference>
<dbReference type="Proteomes" id="UP001042704">
    <property type="component" value="Chromosome"/>
</dbReference>
<organism evidence="5 6">
    <name type="scientific">Methanofollis aquaemaris</name>
    <dbReference type="NCBI Taxonomy" id="126734"/>
    <lineage>
        <taxon>Archaea</taxon>
        <taxon>Methanobacteriati</taxon>
        <taxon>Methanobacteriota</taxon>
        <taxon>Stenosarchaea group</taxon>
        <taxon>Methanomicrobia</taxon>
        <taxon>Methanomicrobiales</taxon>
        <taxon>Methanomicrobiaceae</taxon>
        <taxon>Methanofollis</taxon>
    </lineage>
</organism>
<dbReference type="AlphaFoldDB" id="A0A8A3S9J5"/>
<dbReference type="GO" id="GO:0005524">
    <property type="term" value="F:ATP binding"/>
    <property type="evidence" value="ECO:0007669"/>
    <property type="project" value="UniProtKB-KW"/>
</dbReference>
<accession>A0A8A3S9J5</accession>
<sequence>MLAVYAVSKICHLAVTVGALSRPERAVLAAALDEGRAEDGAAGAGQVYGRVCEAAEMSYTVFHERLKKLERLRLVDVQMVRRGRGRRREIGVREGVEEVLDER</sequence>
<evidence type="ECO:0000259" key="4">
    <source>
        <dbReference type="SMART" id="SM01074"/>
    </source>
</evidence>
<dbReference type="SMART" id="SM01074">
    <property type="entry name" value="Cdc6_C"/>
    <property type="match status" value="1"/>
</dbReference>
<keyword evidence="3" id="KW-0067">ATP-binding</keyword>
<evidence type="ECO:0000256" key="1">
    <source>
        <dbReference type="ARBA" id="ARBA00022705"/>
    </source>
</evidence>